<dbReference type="PaxDb" id="3218-PP1S316_28V6.1"/>
<gene>
    <name evidence="2" type="primary">LOC112286504</name>
    <name evidence="1" type="ORF">PHYPA_013012</name>
</gene>
<reference evidence="1 3" key="2">
    <citation type="journal article" date="2018" name="Plant J.">
        <title>The Physcomitrella patens chromosome-scale assembly reveals moss genome structure and evolution.</title>
        <authorList>
            <person name="Lang D."/>
            <person name="Ullrich K.K."/>
            <person name="Murat F."/>
            <person name="Fuchs J."/>
            <person name="Jenkins J."/>
            <person name="Haas F.B."/>
            <person name="Piednoel M."/>
            <person name="Gundlach H."/>
            <person name="Van Bel M."/>
            <person name="Meyberg R."/>
            <person name="Vives C."/>
            <person name="Morata J."/>
            <person name="Symeonidi A."/>
            <person name="Hiss M."/>
            <person name="Muchero W."/>
            <person name="Kamisugi Y."/>
            <person name="Saleh O."/>
            <person name="Blanc G."/>
            <person name="Decker E.L."/>
            <person name="van Gessel N."/>
            <person name="Grimwood J."/>
            <person name="Hayes R.D."/>
            <person name="Graham S.W."/>
            <person name="Gunter L.E."/>
            <person name="McDaniel S.F."/>
            <person name="Hoernstein S.N.W."/>
            <person name="Larsson A."/>
            <person name="Li F.W."/>
            <person name="Perroud P.F."/>
            <person name="Phillips J."/>
            <person name="Ranjan P."/>
            <person name="Rokshar D.S."/>
            <person name="Rothfels C.J."/>
            <person name="Schneider L."/>
            <person name="Shu S."/>
            <person name="Stevenson D.W."/>
            <person name="Thummler F."/>
            <person name="Tillich M."/>
            <person name="Villarreal Aguilar J.C."/>
            <person name="Widiez T."/>
            <person name="Wong G.K."/>
            <person name="Wymore A."/>
            <person name="Zhang Y."/>
            <person name="Zimmer A.D."/>
            <person name="Quatrano R.S."/>
            <person name="Mayer K.F.X."/>
            <person name="Goodstein D."/>
            <person name="Casacuberta J.M."/>
            <person name="Vandepoele K."/>
            <person name="Reski R."/>
            <person name="Cuming A.C."/>
            <person name="Tuskan G.A."/>
            <person name="Maumus F."/>
            <person name="Salse J."/>
            <person name="Schmutz J."/>
            <person name="Rensing S.A."/>
        </authorList>
    </citation>
    <scope>NUCLEOTIDE SEQUENCE [LARGE SCALE GENOMIC DNA]</scope>
    <source>
        <strain evidence="2 3">cv. Gransden 2004</strain>
    </source>
</reference>
<reference evidence="2" key="3">
    <citation type="submission" date="2020-12" db="UniProtKB">
        <authorList>
            <consortium name="EnsemblPlants"/>
        </authorList>
    </citation>
    <scope>IDENTIFICATION</scope>
</reference>
<evidence type="ECO:0000313" key="1">
    <source>
        <dbReference type="EMBL" id="PNR48535.1"/>
    </source>
</evidence>
<protein>
    <submittedName>
        <fullName evidence="1 2">Uncharacterized protein</fullName>
    </submittedName>
</protein>
<dbReference type="RefSeq" id="XP_024384205.1">
    <property type="nucleotide sequence ID" value="XM_024528437.2"/>
</dbReference>
<dbReference type="GeneID" id="112286504"/>
<sequence>MSFTGHPGPSRTQPKPISVIRIACHRIRLLAQSRVEGHYGVGACVIGVRRAGRLVLAHGSYWVSDPRRRGFRLHSLRTKCSEHAHEVVLSEESSHYHSSQAEALNQAVIHQTPCNFLQVFFGRWFCVHTSSSFCAKHYIHFTM</sequence>
<dbReference type="AlphaFoldDB" id="A0A2K1K433"/>
<dbReference type="Gramene" id="Pp3c9_21290V3.2">
    <property type="protein sequence ID" value="Pp3c9_21290V3.2"/>
    <property type="gene ID" value="Pp3c9_21290"/>
</dbReference>
<dbReference type="Proteomes" id="UP000006727">
    <property type="component" value="Chromosome 9"/>
</dbReference>
<dbReference type="EnsemblPlants" id="Pp3c9_21290V3.2">
    <property type="protein sequence ID" value="Pp3c9_21290V3.2"/>
    <property type="gene ID" value="Pp3c9_21290"/>
</dbReference>
<dbReference type="EMBL" id="ABEU02000009">
    <property type="protein sequence ID" value="PNR48535.1"/>
    <property type="molecule type" value="Genomic_DNA"/>
</dbReference>
<dbReference type="Gramene" id="Pp3c9_21290V3.1">
    <property type="protein sequence ID" value="Pp3c9_21290V3.1"/>
    <property type="gene ID" value="Pp3c9_21290"/>
</dbReference>
<reference evidence="1 3" key="1">
    <citation type="journal article" date="2008" name="Science">
        <title>The Physcomitrella genome reveals evolutionary insights into the conquest of land by plants.</title>
        <authorList>
            <person name="Rensing S."/>
            <person name="Lang D."/>
            <person name="Zimmer A."/>
            <person name="Terry A."/>
            <person name="Salamov A."/>
            <person name="Shapiro H."/>
            <person name="Nishiyama T."/>
            <person name="Perroud P.-F."/>
            <person name="Lindquist E."/>
            <person name="Kamisugi Y."/>
            <person name="Tanahashi T."/>
            <person name="Sakakibara K."/>
            <person name="Fujita T."/>
            <person name="Oishi K."/>
            <person name="Shin-I T."/>
            <person name="Kuroki Y."/>
            <person name="Toyoda A."/>
            <person name="Suzuki Y."/>
            <person name="Hashimoto A."/>
            <person name="Yamaguchi K."/>
            <person name="Sugano A."/>
            <person name="Kohara Y."/>
            <person name="Fujiyama A."/>
            <person name="Anterola A."/>
            <person name="Aoki S."/>
            <person name="Ashton N."/>
            <person name="Barbazuk W.B."/>
            <person name="Barker E."/>
            <person name="Bennetzen J."/>
            <person name="Bezanilla M."/>
            <person name="Blankenship R."/>
            <person name="Cho S.H."/>
            <person name="Dutcher S."/>
            <person name="Estelle M."/>
            <person name="Fawcett J.A."/>
            <person name="Gundlach H."/>
            <person name="Hanada K."/>
            <person name="Heyl A."/>
            <person name="Hicks K.A."/>
            <person name="Hugh J."/>
            <person name="Lohr M."/>
            <person name="Mayer K."/>
            <person name="Melkozernov A."/>
            <person name="Murata T."/>
            <person name="Nelson D."/>
            <person name="Pils B."/>
            <person name="Prigge M."/>
            <person name="Reiss B."/>
            <person name="Renner T."/>
            <person name="Rombauts S."/>
            <person name="Rushton P."/>
            <person name="Sanderfoot A."/>
            <person name="Schween G."/>
            <person name="Shiu S.-H."/>
            <person name="Stueber K."/>
            <person name="Theodoulou F.L."/>
            <person name="Tu H."/>
            <person name="Van de Peer Y."/>
            <person name="Verrier P.J."/>
            <person name="Waters E."/>
            <person name="Wood A."/>
            <person name="Yang L."/>
            <person name="Cove D."/>
            <person name="Cuming A."/>
            <person name="Hasebe M."/>
            <person name="Lucas S."/>
            <person name="Mishler D.B."/>
            <person name="Reski R."/>
            <person name="Grigoriev I."/>
            <person name="Quatrano R.S."/>
            <person name="Boore J.L."/>
        </authorList>
    </citation>
    <scope>NUCLEOTIDE SEQUENCE [LARGE SCALE GENOMIC DNA]</scope>
    <source>
        <strain evidence="2 3">cv. Gransden 2004</strain>
    </source>
</reference>
<accession>A0A2K1K433</accession>
<evidence type="ECO:0000313" key="2">
    <source>
        <dbReference type="EnsemblPlants" id="Pp3c9_21290V3.1"/>
    </source>
</evidence>
<evidence type="ECO:0000313" key="3">
    <source>
        <dbReference type="Proteomes" id="UP000006727"/>
    </source>
</evidence>
<proteinExistence type="predicted"/>
<dbReference type="EnsemblPlants" id="Pp3c9_21290V3.1">
    <property type="protein sequence ID" value="Pp3c9_21290V3.1"/>
    <property type="gene ID" value="Pp3c9_21290"/>
</dbReference>
<keyword evidence="3" id="KW-1185">Reference proteome</keyword>
<name>A0A2K1K433_PHYPA</name>
<organism evidence="1">
    <name type="scientific">Physcomitrium patens</name>
    <name type="common">Spreading-leaved earth moss</name>
    <name type="synonym">Physcomitrella patens</name>
    <dbReference type="NCBI Taxonomy" id="3218"/>
    <lineage>
        <taxon>Eukaryota</taxon>
        <taxon>Viridiplantae</taxon>
        <taxon>Streptophyta</taxon>
        <taxon>Embryophyta</taxon>
        <taxon>Bryophyta</taxon>
        <taxon>Bryophytina</taxon>
        <taxon>Bryopsida</taxon>
        <taxon>Funariidae</taxon>
        <taxon>Funariales</taxon>
        <taxon>Funariaceae</taxon>
        <taxon>Physcomitrium</taxon>
    </lineage>
</organism>